<feature type="signal peptide" evidence="2">
    <location>
        <begin position="1"/>
        <end position="25"/>
    </location>
</feature>
<protein>
    <submittedName>
        <fullName evidence="3">Uncharacterized protein</fullName>
    </submittedName>
</protein>
<feature type="chain" id="PRO_5046100472" evidence="2">
    <location>
        <begin position="26"/>
        <end position="181"/>
    </location>
</feature>
<dbReference type="EMBL" id="BAAFGZ010000010">
    <property type="protein sequence ID" value="GAB0132115.1"/>
    <property type="molecule type" value="Genomic_DNA"/>
</dbReference>
<feature type="region of interest" description="Disordered" evidence="1">
    <location>
        <begin position="72"/>
        <end position="147"/>
    </location>
</feature>
<name>A0ABQ0CF83_9HYPO</name>
<evidence type="ECO:0000313" key="4">
    <source>
        <dbReference type="Proteomes" id="UP001562357"/>
    </source>
</evidence>
<gene>
    <name evidence="3" type="primary">g559</name>
    <name evidence="3" type="ORF">EsDP_00000559</name>
</gene>
<keyword evidence="2" id="KW-0732">Signal</keyword>
<evidence type="ECO:0000256" key="1">
    <source>
        <dbReference type="SAM" id="MobiDB-lite"/>
    </source>
</evidence>
<proteinExistence type="predicted"/>
<evidence type="ECO:0000313" key="3">
    <source>
        <dbReference type="EMBL" id="GAB0132115.1"/>
    </source>
</evidence>
<feature type="compositionally biased region" description="Polar residues" evidence="1">
    <location>
        <begin position="106"/>
        <end position="143"/>
    </location>
</feature>
<sequence length="181" mass="17615">MSASKMTVFTGAVALLGAFATGGLAQSLSNAQSTQTLQPSPVGTTTSNGALLVSMNYCTVVMNTQCQMSVMTSAAPPPSQASASSAAPVETTNPAIESVPIPTPFSVPTSAVAPSTEAPSPTDASSSYGTEVTEPATTATQLSPTGAPAVPTTALTAAAAGIKAFPGAAWGAAILAVAVLL</sequence>
<dbReference type="Proteomes" id="UP001562357">
    <property type="component" value="Unassembled WGS sequence"/>
</dbReference>
<keyword evidence="4" id="KW-1185">Reference proteome</keyword>
<evidence type="ECO:0000256" key="2">
    <source>
        <dbReference type="SAM" id="SignalP"/>
    </source>
</evidence>
<organism evidence="3 4">
    <name type="scientific">Epichloe bromicola</name>
    <dbReference type="NCBI Taxonomy" id="79588"/>
    <lineage>
        <taxon>Eukaryota</taxon>
        <taxon>Fungi</taxon>
        <taxon>Dikarya</taxon>
        <taxon>Ascomycota</taxon>
        <taxon>Pezizomycotina</taxon>
        <taxon>Sordariomycetes</taxon>
        <taxon>Hypocreomycetidae</taxon>
        <taxon>Hypocreales</taxon>
        <taxon>Clavicipitaceae</taxon>
        <taxon>Epichloe</taxon>
    </lineage>
</organism>
<reference evidence="4" key="1">
    <citation type="submission" date="2024-06" db="EMBL/GenBank/DDBJ databases">
        <title>Draft Genome Sequences of Epichloe bromicola Strains Isolated from Elymus ciliaris.</title>
        <authorList>
            <consortium name="Epichloe bromicola genome sequencing consortium"/>
            <person name="Miura A."/>
            <person name="Imano S."/>
            <person name="Ashida A."/>
            <person name="Sato I."/>
            <person name="Chiba S."/>
            <person name="Tanaka A."/>
            <person name="Camagna M."/>
            <person name="Takemoto D."/>
        </authorList>
    </citation>
    <scope>NUCLEOTIDE SEQUENCE [LARGE SCALE GENOMIC DNA]</scope>
    <source>
        <strain evidence="4">DP</strain>
    </source>
</reference>
<comment type="caution">
    <text evidence="3">The sequence shown here is derived from an EMBL/GenBank/DDBJ whole genome shotgun (WGS) entry which is preliminary data.</text>
</comment>
<accession>A0ABQ0CF83</accession>